<dbReference type="RefSeq" id="WP_265590859.1">
    <property type="nucleotide sequence ID" value="NZ_BQKC01000001.1"/>
</dbReference>
<keyword evidence="5 10" id="KW-0547">Nucleotide-binding</keyword>
<evidence type="ECO:0000256" key="10">
    <source>
        <dbReference type="HAMAP-Rule" id="MF_00123"/>
    </source>
</evidence>
<dbReference type="PROSITE" id="PS00178">
    <property type="entry name" value="AA_TRNA_LIGASE_I"/>
    <property type="match status" value="1"/>
</dbReference>
<dbReference type="Gene3D" id="3.40.50.620">
    <property type="entry name" value="HUPs"/>
    <property type="match status" value="1"/>
</dbReference>
<keyword evidence="3 10" id="KW-0963">Cytoplasm</keyword>
<feature type="domain" description="DALR anticodon binding" evidence="12">
    <location>
        <begin position="478"/>
        <end position="615"/>
    </location>
</feature>
<dbReference type="GO" id="GO:0005524">
    <property type="term" value="F:ATP binding"/>
    <property type="evidence" value="ECO:0007669"/>
    <property type="project" value="UniProtKB-UniRule"/>
</dbReference>
<sequence length="624" mass="69207">MPETIEELVRQAVAAAQAAGDLPAFEVTDAGVERPADTSHGEWTSTVALRSARLARMAPAKIAEAVASHMPASPEVEKVEVAGPGFINFYLATAAHNEIFAEARAEGANFGRSDAGHGEKVQVEFISANPTGPLHVGHGRWAAIGDSLCNVLDFAGYDVQREYYINDHGSQMDVFGNSISERYLQIGEVMEKEGLDLDGAVQFLVDDREAYIADEDDSAPETHPYMDSFNEKLGGNSYGGDYIITLAREFWDADGDRWMGATEEERAPEFRERGYKLQLGRIKDTCSSVRCEFDNWKSERSLYVKDPETGVSPIDATFAMLEEQGLLYRTDDGALWVKTTDFGDDKDRVVVKSNGEYTYFASDVAYTWEKLTNYDYEINILGADHHGYIRRVQAVGAAMGFPGKYEVLLGQFVNLLRNGEPVRMSKRRGTMVSFDELIDEAGVDATRYTLISRSSNQTIDFDIENVRKQDSSNPVYYVQYAHARICSILRRAAGVDYAEAERMGMEAVAAKAVGPDPDLSLLTDPTEAELARTMSKFAELVAGCARDRAPFRITHYVQELASEFHRFYNECQILPSDARPIDPALSHARLAVCDAVRINLEVALRLIGVSAPDRMYREATNDNA</sequence>
<gene>
    <name evidence="10 14" type="primary">argS</name>
    <name evidence="14" type="ORF">ATOP_12740</name>
</gene>
<keyword evidence="15" id="KW-1185">Reference proteome</keyword>
<comment type="similarity">
    <text evidence="2 10 11">Belongs to the class-I aminoacyl-tRNA synthetase family.</text>
</comment>
<dbReference type="AlphaFoldDB" id="A0AAV5B4G6"/>
<evidence type="ECO:0000256" key="1">
    <source>
        <dbReference type="ARBA" id="ARBA00004496"/>
    </source>
</evidence>
<dbReference type="HAMAP" id="MF_00123">
    <property type="entry name" value="Arg_tRNA_synth"/>
    <property type="match status" value="1"/>
</dbReference>
<organism evidence="14 15">
    <name type="scientific">Granulimonas faecalis</name>
    <dbReference type="NCBI Taxonomy" id="2894155"/>
    <lineage>
        <taxon>Bacteria</taxon>
        <taxon>Bacillati</taxon>
        <taxon>Actinomycetota</taxon>
        <taxon>Coriobacteriia</taxon>
        <taxon>Coriobacteriales</taxon>
        <taxon>Kribbibacteriaceae</taxon>
        <taxon>Granulimonas</taxon>
    </lineage>
</organism>
<name>A0AAV5B4G6_9ACTN</name>
<dbReference type="InterPro" id="IPR001278">
    <property type="entry name" value="Arg-tRNA-ligase"/>
</dbReference>
<dbReference type="FunFam" id="1.10.730.10:FF:000008">
    <property type="entry name" value="Arginine--tRNA ligase"/>
    <property type="match status" value="1"/>
</dbReference>
<keyword evidence="8 10" id="KW-0030">Aminoacyl-tRNA synthetase</keyword>
<evidence type="ECO:0000256" key="5">
    <source>
        <dbReference type="ARBA" id="ARBA00022741"/>
    </source>
</evidence>
<dbReference type="SMART" id="SM00836">
    <property type="entry name" value="DALR_1"/>
    <property type="match status" value="1"/>
</dbReference>
<evidence type="ECO:0000256" key="11">
    <source>
        <dbReference type="RuleBase" id="RU363038"/>
    </source>
</evidence>
<dbReference type="Gene3D" id="3.30.1360.70">
    <property type="entry name" value="Arginyl tRNA synthetase N-terminal domain"/>
    <property type="match status" value="1"/>
</dbReference>
<keyword evidence="4 10" id="KW-0436">Ligase</keyword>
<keyword evidence="7 10" id="KW-0648">Protein biosynthesis</keyword>
<dbReference type="GO" id="GO:0005737">
    <property type="term" value="C:cytoplasm"/>
    <property type="evidence" value="ECO:0007669"/>
    <property type="project" value="UniProtKB-SubCell"/>
</dbReference>
<dbReference type="SUPFAM" id="SSF55190">
    <property type="entry name" value="Arginyl-tRNA synthetase (ArgRS), N-terminal 'additional' domain"/>
    <property type="match status" value="1"/>
</dbReference>
<dbReference type="GO" id="GO:0004814">
    <property type="term" value="F:arginine-tRNA ligase activity"/>
    <property type="evidence" value="ECO:0007669"/>
    <property type="project" value="UniProtKB-UniRule"/>
</dbReference>
<evidence type="ECO:0000256" key="2">
    <source>
        <dbReference type="ARBA" id="ARBA00005594"/>
    </source>
</evidence>
<evidence type="ECO:0000259" key="12">
    <source>
        <dbReference type="SMART" id="SM00836"/>
    </source>
</evidence>
<dbReference type="InterPro" id="IPR014729">
    <property type="entry name" value="Rossmann-like_a/b/a_fold"/>
</dbReference>
<comment type="caution">
    <text evidence="14">The sequence shown here is derived from an EMBL/GenBank/DDBJ whole genome shotgun (WGS) entry which is preliminary data.</text>
</comment>
<dbReference type="PANTHER" id="PTHR11956">
    <property type="entry name" value="ARGINYL-TRNA SYNTHETASE"/>
    <property type="match status" value="1"/>
</dbReference>
<dbReference type="Gene3D" id="1.10.730.10">
    <property type="entry name" value="Isoleucyl-tRNA Synthetase, Domain 1"/>
    <property type="match status" value="1"/>
</dbReference>
<dbReference type="SMART" id="SM01016">
    <property type="entry name" value="Arg_tRNA_synt_N"/>
    <property type="match status" value="1"/>
</dbReference>
<comment type="subcellular location">
    <subcellularLocation>
        <location evidence="1 10">Cytoplasm</location>
    </subcellularLocation>
</comment>
<dbReference type="Pfam" id="PF00750">
    <property type="entry name" value="tRNA-synt_1d"/>
    <property type="match status" value="2"/>
</dbReference>
<dbReference type="InterPro" id="IPR005148">
    <property type="entry name" value="Arg-tRNA-synth_N"/>
</dbReference>
<dbReference type="GO" id="GO:0006420">
    <property type="term" value="P:arginyl-tRNA aminoacylation"/>
    <property type="evidence" value="ECO:0007669"/>
    <property type="project" value="UniProtKB-UniRule"/>
</dbReference>
<dbReference type="CDD" id="cd00671">
    <property type="entry name" value="ArgRS_core"/>
    <property type="match status" value="1"/>
</dbReference>
<feature type="short sequence motif" description="'HIGH' region" evidence="10">
    <location>
        <begin position="128"/>
        <end position="138"/>
    </location>
</feature>
<dbReference type="SUPFAM" id="SSF47323">
    <property type="entry name" value="Anticodon-binding domain of a subclass of class I aminoacyl-tRNA synthetases"/>
    <property type="match status" value="1"/>
</dbReference>
<protein>
    <recommendedName>
        <fullName evidence="10">Arginine--tRNA ligase</fullName>
        <ecNumber evidence="10">6.1.1.19</ecNumber>
    </recommendedName>
    <alternativeName>
        <fullName evidence="10">Arginyl-tRNA synthetase</fullName>
        <shortName evidence="10">ArgRS</shortName>
    </alternativeName>
</protein>
<evidence type="ECO:0000256" key="9">
    <source>
        <dbReference type="ARBA" id="ARBA00049339"/>
    </source>
</evidence>
<dbReference type="EMBL" id="BQKC01000001">
    <property type="protein sequence ID" value="GJM55619.1"/>
    <property type="molecule type" value="Genomic_DNA"/>
</dbReference>
<dbReference type="Proteomes" id="UP001055025">
    <property type="component" value="Unassembled WGS sequence"/>
</dbReference>
<dbReference type="InterPro" id="IPR008909">
    <property type="entry name" value="DALR_anticod-bd"/>
</dbReference>
<proteinExistence type="inferred from homology"/>
<dbReference type="NCBIfam" id="TIGR00456">
    <property type="entry name" value="argS"/>
    <property type="match status" value="1"/>
</dbReference>
<dbReference type="PRINTS" id="PR01038">
    <property type="entry name" value="TRNASYNTHARG"/>
</dbReference>
<dbReference type="InterPro" id="IPR036695">
    <property type="entry name" value="Arg-tRNA-synth_N_sf"/>
</dbReference>
<dbReference type="SUPFAM" id="SSF52374">
    <property type="entry name" value="Nucleotidylyl transferase"/>
    <property type="match status" value="1"/>
</dbReference>
<reference evidence="14" key="1">
    <citation type="journal article" date="2022" name="Int. J. Syst. Evol. Microbiol.">
        <title>Granulimonas faecalis gen. nov., sp. nov., and Leptogranulimonas caecicola gen. nov., sp. nov., novel lactate-producing Atopobiaceae bacteria isolated from mouse intestines, and an emended description of the family Atopobiaceae.</title>
        <authorList>
            <person name="Morinaga K."/>
            <person name="Kusada H."/>
            <person name="Sakamoto S."/>
            <person name="Murakami T."/>
            <person name="Toyoda A."/>
            <person name="Mori H."/>
            <person name="Meng X.Y."/>
            <person name="Takashino M."/>
            <person name="Murotomi K."/>
            <person name="Tamaki H."/>
        </authorList>
    </citation>
    <scope>NUCLEOTIDE SEQUENCE</scope>
    <source>
        <strain evidence="14">OPF53</strain>
    </source>
</reference>
<evidence type="ECO:0000256" key="6">
    <source>
        <dbReference type="ARBA" id="ARBA00022840"/>
    </source>
</evidence>
<dbReference type="EC" id="6.1.1.19" evidence="10"/>
<keyword evidence="6 10" id="KW-0067">ATP-binding</keyword>
<evidence type="ECO:0000313" key="14">
    <source>
        <dbReference type="EMBL" id="GJM55619.1"/>
    </source>
</evidence>
<accession>A0AAV5B4G6</accession>
<comment type="subunit">
    <text evidence="10">Monomer.</text>
</comment>
<dbReference type="Pfam" id="PF03485">
    <property type="entry name" value="Arg_tRNA_synt_N"/>
    <property type="match status" value="1"/>
</dbReference>
<evidence type="ECO:0000313" key="15">
    <source>
        <dbReference type="Proteomes" id="UP001055025"/>
    </source>
</evidence>
<dbReference type="PANTHER" id="PTHR11956:SF5">
    <property type="entry name" value="ARGININE--TRNA LIGASE, CYTOPLASMIC"/>
    <property type="match status" value="1"/>
</dbReference>
<dbReference type="InterPro" id="IPR001412">
    <property type="entry name" value="aa-tRNA-synth_I_CS"/>
</dbReference>
<dbReference type="InterPro" id="IPR035684">
    <property type="entry name" value="ArgRS_core"/>
</dbReference>
<evidence type="ECO:0000259" key="13">
    <source>
        <dbReference type="SMART" id="SM01016"/>
    </source>
</evidence>
<evidence type="ECO:0000256" key="3">
    <source>
        <dbReference type="ARBA" id="ARBA00022490"/>
    </source>
</evidence>
<comment type="catalytic activity">
    <reaction evidence="9 10">
        <text>tRNA(Arg) + L-arginine + ATP = L-arginyl-tRNA(Arg) + AMP + diphosphate</text>
        <dbReference type="Rhea" id="RHEA:20301"/>
        <dbReference type="Rhea" id="RHEA-COMP:9658"/>
        <dbReference type="Rhea" id="RHEA-COMP:9673"/>
        <dbReference type="ChEBI" id="CHEBI:30616"/>
        <dbReference type="ChEBI" id="CHEBI:32682"/>
        <dbReference type="ChEBI" id="CHEBI:33019"/>
        <dbReference type="ChEBI" id="CHEBI:78442"/>
        <dbReference type="ChEBI" id="CHEBI:78513"/>
        <dbReference type="ChEBI" id="CHEBI:456215"/>
        <dbReference type="EC" id="6.1.1.19"/>
    </reaction>
</comment>
<feature type="domain" description="Arginyl tRNA synthetase N-terminal" evidence="13">
    <location>
        <begin position="3"/>
        <end position="91"/>
    </location>
</feature>
<dbReference type="Pfam" id="PF05746">
    <property type="entry name" value="DALR_1"/>
    <property type="match status" value="1"/>
</dbReference>
<dbReference type="InterPro" id="IPR009080">
    <property type="entry name" value="tRNAsynth_Ia_anticodon-bd"/>
</dbReference>
<evidence type="ECO:0000256" key="8">
    <source>
        <dbReference type="ARBA" id="ARBA00023146"/>
    </source>
</evidence>
<evidence type="ECO:0000256" key="7">
    <source>
        <dbReference type="ARBA" id="ARBA00022917"/>
    </source>
</evidence>
<evidence type="ECO:0000256" key="4">
    <source>
        <dbReference type="ARBA" id="ARBA00022598"/>
    </source>
</evidence>